<feature type="region of interest" description="Disordered" evidence="4">
    <location>
        <begin position="29"/>
        <end position="49"/>
    </location>
</feature>
<dbReference type="InterPro" id="IPR041447">
    <property type="entry name" value="Mannosidase_ig"/>
</dbReference>
<dbReference type="EMBL" id="CP127294">
    <property type="protein sequence ID" value="WIX77952.1"/>
    <property type="molecule type" value="Genomic_DNA"/>
</dbReference>
<feature type="signal peptide" evidence="5">
    <location>
        <begin position="1"/>
        <end position="24"/>
    </location>
</feature>
<dbReference type="InterPro" id="IPR006103">
    <property type="entry name" value="Glyco_hydro_2_cat"/>
</dbReference>
<dbReference type="PANTHER" id="PTHR43536">
    <property type="entry name" value="MANNOSYLGLYCOPROTEIN ENDO-BETA-MANNOSIDASE"/>
    <property type="match status" value="1"/>
</dbReference>
<feature type="domain" description="Glycoside hydrolase family 2 immunoglobulin-like beta-sandwich" evidence="6">
    <location>
        <begin position="248"/>
        <end position="360"/>
    </location>
</feature>
<dbReference type="Pfam" id="PF22666">
    <property type="entry name" value="Glyco_hydro_2_N2"/>
    <property type="match status" value="1"/>
</dbReference>
<dbReference type="Pfam" id="PF02836">
    <property type="entry name" value="Glyco_hydro_2_C"/>
    <property type="match status" value="1"/>
</dbReference>
<comment type="similarity">
    <text evidence="1">Belongs to the glycosyl hydrolase 2 family.</text>
</comment>
<dbReference type="PANTHER" id="PTHR43536:SF1">
    <property type="entry name" value="MANNOSYLGLYCOPROTEIN ENDO-BETA-MANNOSIDASE"/>
    <property type="match status" value="1"/>
</dbReference>
<dbReference type="InterPro" id="IPR036156">
    <property type="entry name" value="Beta-gal/glucu_dom_sf"/>
</dbReference>
<dbReference type="Gene3D" id="2.60.120.260">
    <property type="entry name" value="Galactose-binding domain-like"/>
    <property type="match status" value="1"/>
</dbReference>
<dbReference type="InterPro" id="IPR017853">
    <property type="entry name" value="GH"/>
</dbReference>
<evidence type="ECO:0000256" key="5">
    <source>
        <dbReference type="SAM" id="SignalP"/>
    </source>
</evidence>
<evidence type="ECO:0000259" key="7">
    <source>
        <dbReference type="Pfam" id="PF02836"/>
    </source>
</evidence>
<dbReference type="InterPro" id="IPR054593">
    <property type="entry name" value="Beta-mannosidase-like_N2"/>
</dbReference>
<dbReference type="InterPro" id="IPR043534">
    <property type="entry name" value="EBDG/EBM"/>
</dbReference>
<feature type="domain" description="Exo-beta-D-glucosaminidase Ig-fold" evidence="9">
    <location>
        <begin position="828"/>
        <end position="944"/>
    </location>
</feature>
<dbReference type="Proteomes" id="UP001236014">
    <property type="component" value="Chromosome"/>
</dbReference>
<evidence type="ECO:0000256" key="3">
    <source>
        <dbReference type="ARBA" id="ARBA00023295"/>
    </source>
</evidence>
<feature type="domain" description="Mannosidase Ig/CBM-like" evidence="8">
    <location>
        <begin position="736"/>
        <end position="813"/>
    </location>
</feature>
<dbReference type="InterPro" id="IPR041351">
    <property type="entry name" value="Ig_GlcNase"/>
</dbReference>
<evidence type="ECO:0000313" key="12">
    <source>
        <dbReference type="Proteomes" id="UP001236014"/>
    </source>
</evidence>
<gene>
    <name evidence="11" type="ORF">QRX50_42245</name>
</gene>
<keyword evidence="2 11" id="KW-0378">Hydrolase</keyword>
<dbReference type="GO" id="GO:0005975">
    <property type="term" value="P:carbohydrate metabolic process"/>
    <property type="evidence" value="ECO:0007669"/>
    <property type="project" value="InterPro"/>
</dbReference>
<keyword evidence="3" id="KW-0326">Glycosidase</keyword>
<dbReference type="SUPFAM" id="SSF49303">
    <property type="entry name" value="beta-Galactosidase/glucuronidase domain"/>
    <property type="match status" value="3"/>
</dbReference>
<evidence type="ECO:0000259" key="10">
    <source>
        <dbReference type="Pfam" id="PF22666"/>
    </source>
</evidence>
<proteinExistence type="inferred from homology"/>
<evidence type="ECO:0000256" key="1">
    <source>
        <dbReference type="ARBA" id="ARBA00007401"/>
    </source>
</evidence>
<dbReference type="GO" id="GO:0004553">
    <property type="term" value="F:hydrolase activity, hydrolyzing O-glycosyl compounds"/>
    <property type="evidence" value="ECO:0007669"/>
    <property type="project" value="InterPro"/>
</dbReference>
<feature type="domain" description="Glycoside hydrolase family 2 catalytic" evidence="7">
    <location>
        <begin position="379"/>
        <end position="518"/>
    </location>
</feature>
<feature type="compositionally biased region" description="Low complexity" evidence="4">
    <location>
        <begin position="29"/>
        <end position="39"/>
    </location>
</feature>
<evidence type="ECO:0000256" key="2">
    <source>
        <dbReference type="ARBA" id="ARBA00022801"/>
    </source>
</evidence>
<dbReference type="Pfam" id="PF00703">
    <property type="entry name" value="Glyco_hydro_2"/>
    <property type="match status" value="1"/>
</dbReference>
<dbReference type="Pfam" id="PF18368">
    <property type="entry name" value="Ig_GlcNase"/>
    <property type="match status" value="1"/>
</dbReference>
<organism evidence="11 12">
    <name type="scientific">Amycolatopsis carbonis</name>
    <dbReference type="NCBI Taxonomy" id="715471"/>
    <lineage>
        <taxon>Bacteria</taxon>
        <taxon>Bacillati</taxon>
        <taxon>Actinomycetota</taxon>
        <taxon>Actinomycetes</taxon>
        <taxon>Pseudonocardiales</taxon>
        <taxon>Pseudonocardiaceae</taxon>
        <taxon>Amycolatopsis</taxon>
    </lineage>
</organism>
<dbReference type="AlphaFoldDB" id="A0A9Y2MWM4"/>
<feature type="chain" id="PRO_5040925345" evidence="5">
    <location>
        <begin position="25"/>
        <end position="971"/>
    </location>
</feature>
<name>A0A9Y2MWM4_9PSEU</name>
<accession>A0A9Y2MWM4</accession>
<evidence type="ECO:0000313" key="11">
    <source>
        <dbReference type="EMBL" id="WIX77952.1"/>
    </source>
</evidence>
<evidence type="ECO:0000259" key="8">
    <source>
        <dbReference type="Pfam" id="PF17786"/>
    </source>
</evidence>
<dbReference type="InterPro" id="IPR008979">
    <property type="entry name" value="Galactose-bd-like_sf"/>
</dbReference>
<dbReference type="Gene3D" id="2.60.40.10">
    <property type="entry name" value="Immunoglobulins"/>
    <property type="match status" value="3"/>
</dbReference>
<keyword evidence="12" id="KW-1185">Reference proteome</keyword>
<sequence length="971" mass="103793">MRKPLVAGIAAAAALILVPGVVSATASAQAPAASPSPQHHAPHEQGLSTIGTSGWQVLTTASVKDGGDRVSQPGYSTKGWLPVKADDAGAPGTEINALVQNGKCPDVFYSDNMRKCFGYVDKLGPVTTKPFADPWWYRTDFDPGFAKGKNGKLTIPGIVGEGDVWVNGTLVAGKDVVSGALAGHTFDVTKLLKQGKNTLAIKVYPNNPLTMYTLDQVDWGQIPPDNNTGIQYPPTLQLSDALTGDNAHVVQDNAADLSTSSLTVKVDVTNNAGSAQTGDVTATVNPPSGGPIVVRQSVTVAADAKQTVMFTPAKFAALKIRKPQVWWPYSMGAQPLYTLDTSVAQGGVVSTSSSDTFGIRTVTSKLVGKSAPLPQGSRLFAVNGKDFVFRGGGFAPDLFLRYDKADTAHQIALIKNMGLSGVRLEGHDMPQDFYDQADRAGLLVIGGFLCCDAWQPEDASKLTDRDYRIMHDSAYSIAQRERNHPSVFNYGWSDNEPVARQESETLAAFKEADFQVPVIASAEYKSTPTLGVSGEKEGPYDWVPPAYWYDTSHFDSGDSSRTNAGGSWGFASEQSAGHTVPTLDSIKRFLSPEEQAKLWQDPAYNQYHANFEPDHGGYAFGTLYTLDNSIAQRYGKWTSLESYVESAQVANYENTRSQFESFIAHSTDKDNPSTGVVYWQLNKGWPTLLWSLYNDDGDQPGAFFGAKKANEPLHAIYGYDNGSVTVANLGGGTQAGVSVQAKVYDTAGKVLDDQTAKNVTLNAQGVVTGLLEPKVPAETKAPAKAQVYFVELQVTQGGKVVDRNVYWLSTQKDVVDWNKTLGEPQATLSQYSDMSALRDLPKAQIGVESSTKHVAGPDGADTATTVTVTNTSKTPSVGFFLRADVRRGTASGGVASGDSQLAAATWSDNDITLWPGESQTLTVTYRSADLHGAPAVITVDGFNTGNVVVPASRGHHGGYAVRPPAIEGTRE</sequence>
<dbReference type="Gene3D" id="3.20.20.80">
    <property type="entry name" value="Glycosidases"/>
    <property type="match status" value="1"/>
</dbReference>
<reference evidence="11 12" key="1">
    <citation type="submission" date="2023-06" db="EMBL/GenBank/DDBJ databases">
        <authorList>
            <person name="Oyuntsetseg B."/>
            <person name="Kim S.B."/>
        </authorList>
    </citation>
    <scope>NUCLEOTIDE SEQUENCE [LARGE SCALE GENOMIC DNA]</scope>
    <source>
        <strain evidence="11 12">2-15</strain>
    </source>
</reference>
<protein>
    <submittedName>
        <fullName evidence="11">Glycoside hydrolase family 2 TIM barrel-domain containing protein</fullName>
    </submittedName>
</protein>
<dbReference type="SUPFAM" id="SSF49785">
    <property type="entry name" value="Galactose-binding domain-like"/>
    <property type="match status" value="1"/>
</dbReference>
<evidence type="ECO:0000259" key="9">
    <source>
        <dbReference type="Pfam" id="PF18368"/>
    </source>
</evidence>
<dbReference type="KEGG" id="acab:QRX50_42245"/>
<evidence type="ECO:0000259" key="6">
    <source>
        <dbReference type="Pfam" id="PF00703"/>
    </source>
</evidence>
<keyword evidence="5" id="KW-0732">Signal</keyword>
<dbReference type="Pfam" id="PF17786">
    <property type="entry name" value="Mannosidase_ig"/>
    <property type="match status" value="1"/>
</dbReference>
<dbReference type="InterPro" id="IPR006102">
    <property type="entry name" value="Ig-like_GH2"/>
</dbReference>
<evidence type="ECO:0000256" key="4">
    <source>
        <dbReference type="SAM" id="MobiDB-lite"/>
    </source>
</evidence>
<dbReference type="RefSeq" id="WP_285968686.1">
    <property type="nucleotide sequence ID" value="NZ_CP127294.1"/>
</dbReference>
<dbReference type="InterPro" id="IPR013783">
    <property type="entry name" value="Ig-like_fold"/>
</dbReference>
<dbReference type="SUPFAM" id="SSF51445">
    <property type="entry name" value="(Trans)glycosidases"/>
    <property type="match status" value="1"/>
</dbReference>
<feature type="domain" description="Beta-mannosidase-like galactose-binding" evidence="10">
    <location>
        <begin position="80"/>
        <end position="205"/>
    </location>
</feature>